<dbReference type="EMBL" id="STFF01000004">
    <property type="protein sequence ID" value="THU37973.1"/>
    <property type="molecule type" value="Genomic_DNA"/>
</dbReference>
<name>A0A4S8HRC3_9BACT</name>
<feature type="domain" description="DUF4440" evidence="1">
    <location>
        <begin position="29"/>
        <end position="130"/>
    </location>
</feature>
<dbReference type="InterPro" id="IPR027843">
    <property type="entry name" value="DUF4440"/>
</dbReference>
<organism evidence="2 3">
    <name type="scientific">Niastella caeni</name>
    <dbReference type="NCBI Taxonomy" id="2569763"/>
    <lineage>
        <taxon>Bacteria</taxon>
        <taxon>Pseudomonadati</taxon>
        <taxon>Bacteroidota</taxon>
        <taxon>Chitinophagia</taxon>
        <taxon>Chitinophagales</taxon>
        <taxon>Chitinophagaceae</taxon>
        <taxon>Niastella</taxon>
    </lineage>
</organism>
<sequence>MTRPLLLVLLLANLQSAIGQQKDIDDLKTLNQNWLNSYPKKDTATLANIFADDFLLISPNGTKMTKNDILRNLNKQETVSIRADSVDVKLISSNVGLITAYTTFVLKVDGKEVTGRNCYQDVYVKRKRRWFAVAAHVTLLKTN</sequence>
<gene>
    <name evidence="2" type="ORF">FAM09_14895</name>
</gene>
<dbReference type="AlphaFoldDB" id="A0A4S8HRC3"/>
<dbReference type="InterPro" id="IPR032710">
    <property type="entry name" value="NTF2-like_dom_sf"/>
</dbReference>
<dbReference type="Pfam" id="PF14534">
    <property type="entry name" value="DUF4440"/>
    <property type="match status" value="1"/>
</dbReference>
<dbReference type="OrthoDB" id="8114763at2"/>
<evidence type="ECO:0000259" key="1">
    <source>
        <dbReference type="Pfam" id="PF14534"/>
    </source>
</evidence>
<accession>A0A4S8HRC3</accession>
<comment type="caution">
    <text evidence="2">The sequence shown here is derived from an EMBL/GenBank/DDBJ whole genome shotgun (WGS) entry which is preliminary data.</text>
</comment>
<evidence type="ECO:0000313" key="2">
    <source>
        <dbReference type="EMBL" id="THU37973.1"/>
    </source>
</evidence>
<proteinExistence type="predicted"/>
<dbReference type="Proteomes" id="UP000306918">
    <property type="component" value="Unassembled WGS sequence"/>
</dbReference>
<dbReference type="RefSeq" id="WP_136577929.1">
    <property type="nucleotide sequence ID" value="NZ_STFF01000004.1"/>
</dbReference>
<keyword evidence="3" id="KW-1185">Reference proteome</keyword>
<dbReference type="Gene3D" id="3.10.450.50">
    <property type="match status" value="1"/>
</dbReference>
<reference evidence="2 3" key="1">
    <citation type="submission" date="2019-04" db="EMBL/GenBank/DDBJ databases">
        <title>Niastella caeni sp. nov., isolated from activated sludge.</title>
        <authorList>
            <person name="Sheng M."/>
        </authorList>
    </citation>
    <scope>NUCLEOTIDE SEQUENCE [LARGE SCALE GENOMIC DNA]</scope>
    <source>
        <strain evidence="2 3">HX-2-15</strain>
    </source>
</reference>
<evidence type="ECO:0000313" key="3">
    <source>
        <dbReference type="Proteomes" id="UP000306918"/>
    </source>
</evidence>
<dbReference type="SUPFAM" id="SSF54427">
    <property type="entry name" value="NTF2-like"/>
    <property type="match status" value="1"/>
</dbReference>
<protein>
    <submittedName>
        <fullName evidence="2">Nuclear transport factor 2 family protein</fullName>
    </submittedName>
</protein>